<sequence length="109" mass="11663">MIGRVVVLFCCLLGVLPSTPVVVVFGCVWGSYGNNCNLTCQSICSDNKTCDVVTGRCPPEPGRSPITAILTAVVLAVSLAIAVIVSTSLVQRMRTKRRQRISRSVHQSS</sequence>
<protein>
    <submittedName>
        <fullName evidence="4">Uncharacterized protein LOC111115636</fullName>
    </submittedName>
</protein>
<evidence type="ECO:0000256" key="2">
    <source>
        <dbReference type="SAM" id="SignalP"/>
    </source>
</evidence>
<organism evidence="3 4">
    <name type="scientific">Crassostrea virginica</name>
    <name type="common">Eastern oyster</name>
    <dbReference type="NCBI Taxonomy" id="6565"/>
    <lineage>
        <taxon>Eukaryota</taxon>
        <taxon>Metazoa</taxon>
        <taxon>Spiralia</taxon>
        <taxon>Lophotrochozoa</taxon>
        <taxon>Mollusca</taxon>
        <taxon>Bivalvia</taxon>
        <taxon>Autobranchia</taxon>
        <taxon>Pteriomorphia</taxon>
        <taxon>Ostreida</taxon>
        <taxon>Ostreoidea</taxon>
        <taxon>Ostreidae</taxon>
        <taxon>Crassostrea</taxon>
    </lineage>
</organism>
<feature type="transmembrane region" description="Helical" evidence="1">
    <location>
        <begin position="68"/>
        <end position="90"/>
    </location>
</feature>
<evidence type="ECO:0000256" key="1">
    <source>
        <dbReference type="SAM" id="Phobius"/>
    </source>
</evidence>
<gene>
    <name evidence="4" type="primary">LOC111115636</name>
</gene>
<dbReference type="AlphaFoldDB" id="A0A8B8C398"/>
<keyword evidence="3" id="KW-1185">Reference proteome</keyword>
<proteinExistence type="predicted"/>
<dbReference type="RefSeq" id="XP_022310162.1">
    <property type="nucleotide sequence ID" value="XM_022454454.1"/>
</dbReference>
<evidence type="ECO:0000313" key="3">
    <source>
        <dbReference type="Proteomes" id="UP000694844"/>
    </source>
</evidence>
<name>A0A8B8C398_CRAVI</name>
<dbReference type="Proteomes" id="UP000694844">
    <property type="component" value="Chromosome 9"/>
</dbReference>
<feature type="signal peptide" evidence="2">
    <location>
        <begin position="1"/>
        <end position="17"/>
    </location>
</feature>
<evidence type="ECO:0000313" key="4">
    <source>
        <dbReference type="RefSeq" id="XP_022310162.1"/>
    </source>
</evidence>
<reference evidence="4" key="1">
    <citation type="submission" date="2025-08" db="UniProtKB">
        <authorList>
            <consortium name="RefSeq"/>
        </authorList>
    </citation>
    <scope>IDENTIFICATION</scope>
    <source>
        <tissue evidence="4">Whole sample</tissue>
    </source>
</reference>
<dbReference type="PROSITE" id="PS51257">
    <property type="entry name" value="PROKAR_LIPOPROTEIN"/>
    <property type="match status" value="1"/>
</dbReference>
<keyword evidence="2" id="KW-0732">Signal</keyword>
<dbReference type="KEGG" id="cvn:111115636"/>
<dbReference type="GeneID" id="111115636"/>
<keyword evidence="1" id="KW-0472">Membrane</keyword>
<keyword evidence="1" id="KW-0812">Transmembrane</keyword>
<keyword evidence="1" id="KW-1133">Transmembrane helix</keyword>
<feature type="chain" id="PRO_5034049523" evidence="2">
    <location>
        <begin position="18"/>
        <end position="109"/>
    </location>
</feature>
<accession>A0A8B8C398</accession>